<dbReference type="AlphaFoldDB" id="A0A645I9I7"/>
<evidence type="ECO:0000256" key="1">
    <source>
        <dbReference type="ARBA" id="ARBA00022801"/>
    </source>
</evidence>
<reference evidence="3" key="1">
    <citation type="submission" date="2019-08" db="EMBL/GenBank/DDBJ databases">
        <authorList>
            <person name="Kucharzyk K."/>
            <person name="Murdoch R.W."/>
            <person name="Higgins S."/>
            <person name="Loffler F."/>
        </authorList>
    </citation>
    <scope>NUCLEOTIDE SEQUENCE</scope>
</reference>
<accession>A0A645I9I7</accession>
<evidence type="ECO:0008006" key="4">
    <source>
        <dbReference type="Google" id="ProtNLM"/>
    </source>
</evidence>
<dbReference type="InterPro" id="IPR005754">
    <property type="entry name" value="Sortase"/>
</dbReference>
<dbReference type="Gene3D" id="2.40.260.10">
    <property type="entry name" value="Sortase"/>
    <property type="match status" value="1"/>
</dbReference>
<dbReference type="SUPFAM" id="SSF63817">
    <property type="entry name" value="Sortase"/>
    <property type="match status" value="1"/>
</dbReference>
<organism evidence="3">
    <name type="scientific">bioreactor metagenome</name>
    <dbReference type="NCBI Taxonomy" id="1076179"/>
    <lineage>
        <taxon>unclassified sequences</taxon>
        <taxon>metagenomes</taxon>
        <taxon>ecological metagenomes</taxon>
    </lineage>
</organism>
<dbReference type="Pfam" id="PF04203">
    <property type="entry name" value="Sortase"/>
    <property type="match status" value="1"/>
</dbReference>
<feature type="compositionally biased region" description="Acidic residues" evidence="2">
    <location>
        <begin position="1"/>
        <end position="15"/>
    </location>
</feature>
<feature type="region of interest" description="Disordered" evidence="2">
    <location>
        <begin position="1"/>
        <end position="29"/>
    </location>
</feature>
<comment type="caution">
    <text evidence="3">The sequence shown here is derived from an EMBL/GenBank/DDBJ whole genome shotgun (WGS) entry which is preliminary data.</text>
</comment>
<name>A0A645I9I7_9ZZZZ</name>
<evidence type="ECO:0000313" key="3">
    <source>
        <dbReference type="EMBL" id="MPN48007.1"/>
    </source>
</evidence>
<gene>
    <name evidence="3" type="ORF">SDC9_195611</name>
</gene>
<proteinExistence type="predicted"/>
<protein>
    <recommendedName>
        <fullName evidence="4">Sortase</fullName>
    </recommendedName>
</protein>
<dbReference type="CDD" id="cd00004">
    <property type="entry name" value="Sortase"/>
    <property type="match status" value="1"/>
</dbReference>
<evidence type="ECO:0000256" key="2">
    <source>
        <dbReference type="SAM" id="MobiDB-lite"/>
    </source>
</evidence>
<keyword evidence="1" id="KW-0378">Hydrolase</keyword>
<dbReference type="GO" id="GO:0016787">
    <property type="term" value="F:hydrolase activity"/>
    <property type="evidence" value="ECO:0007669"/>
    <property type="project" value="UniProtKB-KW"/>
</dbReference>
<dbReference type="EMBL" id="VSSQ01109939">
    <property type="protein sequence ID" value="MPN48007.1"/>
    <property type="molecule type" value="Genomic_DNA"/>
</dbReference>
<sequence>MTSDTEADTQEEDPALPEPQADAQAETDAPDSVKVKNYDIIGVLSIPAIDIRLPVISQWSYPNLRAAPCRYSGDPEGQLILLAHNYARHFGHIKDLEAGDTVGFTAVDGTVYSYQVTETEIVDGEKGLGDITAGSDWNLTLFTCTYGGASRVVVRCTKT</sequence>
<dbReference type="InterPro" id="IPR023365">
    <property type="entry name" value="Sortase_dom-sf"/>
</dbReference>